<organism evidence="6 7">
    <name type="scientific">Fermentimicrarchaeum limneticum</name>
    <dbReference type="NCBI Taxonomy" id="2795018"/>
    <lineage>
        <taxon>Archaea</taxon>
        <taxon>Candidatus Micrarchaeota</taxon>
        <taxon>Candidatus Fermentimicrarchaeales</taxon>
        <taxon>Candidatus Fermentimicrarchaeaceae</taxon>
        <taxon>Candidatus Fermentimicrarchaeum</taxon>
    </lineage>
</organism>
<feature type="domain" description="4Fe-4S ferredoxin-type" evidence="5">
    <location>
        <begin position="336"/>
        <end position="363"/>
    </location>
</feature>
<dbReference type="InterPro" id="IPR017896">
    <property type="entry name" value="4Fe4S_Fe-S-bd"/>
</dbReference>
<dbReference type="Pfam" id="PF04015">
    <property type="entry name" value="DUF362"/>
    <property type="match status" value="1"/>
</dbReference>
<dbReference type="GO" id="GO:0046872">
    <property type="term" value="F:metal ion binding"/>
    <property type="evidence" value="ECO:0007669"/>
    <property type="project" value="UniProtKB-KW"/>
</dbReference>
<gene>
    <name evidence="6" type="ORF">Sv326_1205</name>
</gene>
<keyword evidence="4" id="KW-0411">Iron-sulfur</keyword>
<dbReference type="InterPro" id="IPR017900">
    <property type="entry name" value="4Fe4S_Fe_S_CS"/>
</dbReference>
<dbReference type="PANTHER" id="PTHR43687:SF1">
    <property type="entry name" value="FERREDOXIN III"/>
    <property type="match status" value="1"/>
</dbReference>
<protein>
    <submittedName>
        <fullName evidence="6">Iron-sulfur cluster-binding protein</fullName>
    </submittedName>
</protein>
<evidence type="ECO:0000256" key="4">
    <source>
        <dbReference type="ARBA" id="ARBA00023014"/>
    </source>
</evidence>
<dbReference type="GO" id="GO:0016491">
    <property type="term" value="F:oxidoreductase activity"/>
    <property type="evidence" value="ECO:0007669"/>
    <property type="project" value="UniProtKB-ARBA"/>
</dbReference>
<evidence type="ECO:0000256" key="3">
    <source>
        <dbReference type="ARBA" id="ARBA00023004"/>
    </source>
</evidence>
<name>A0A7D6BGD5_FERL1</name>
<feature type="domain" description="4Fe-4S ferredoxin-type" evidence="5">
    <location>
        <begin position="306"/>
        <end position="335"/>
    </location>
</feature>
<accession>A0A7D6BGD5</accession>
<dbReference type="InterPro" id="IPR050572">
    <property type="entry name" value="Fe-S_Ferredoxin"/>
</dbReference>
<evidence type="ECO:0000256" key="1">
    <source>
        <dbReference type="ARBA" id="ARBA00022485"/>
    </source>
</evidence>
<proteinExistence type="predicted"/>
<reference evidence="7" key="1">
    <citation type="submission" date="2020-07" db="EMBL/GenBank/DDBJ databases">
        <title>Metabolic diversity and evolutionary history of the archaeal phylum ###Micrarchaeota### uncovered from a freshwater lake metagenome.</title>
        <authorList>
            <person name="Kadnikov V.V."/>
            <person name="Savvichev A.S."/>
            <person name="Mardanov A.V."/>
            <person name="Beletsky A.V."/>
            <person name="Chupakov A.V."/>
            <person name="Kokryatskaya N.M."/>
            <person name="Pimenov N.V."/>
            <person name="Ravin N.V."/>
        </authorList>
    </citation>
    <scope>NUCLEOTIDE SEQUENCE [LARGE SCALE GENOMIC DNA]</scope>
</reference>
<evidence type="ECO:0000256" key="2">
    <source>
        <dbReference type="ARBA" id="ARBA00022723"/>
    </source>
</evidence>
<dbReference type="GO" id="GO:0051539">
    <property type="term" value="F:4 iron, 4 sulfur cluster binding"/>
    <property type="evidence" value="ECO:0007669"/>
    <property type="project" value="UniProtKB-KW"/>
</dbReference>
<dbReference type="AlphaFoldDB" id="A0A7D6BGD5"/>
<dbReference type="InterPro" id="IPR007160">
    <property type="entry name" value="DUF362"/>
</dbReference>
<evidence type="ECO:0000313" key="7">
    <source>
        <dbReference type="Proteomes" id="UP000510821"/>
    </source>
</evidence>
<keyword evidence="3" id="KW-0408">Iron</keyword>
<keyword evidence="1" id="KW-0004">4Fe-4S</keyword>
<dbReference type="PANTHER" id="PTHR43687">
    <property type="entry name" value="ADENYLYLSULFATE REDUCTASE, BETA SUBUNIT"/>
    <property type="match status" value="1"/>
</dbReference>
<sequence length="374" mass="41148">MPDVSIVKCPDYSKVKVAVKRSLDLLGGARKFFKKDEMILLKPNISDPLPPDKASNTHPLLVRAVIEVAQRAGAKVWVGECSAGGSPGITKKCLEISGIGDVLRETGVEFKNFQEEVFVPRDIPGFKVLEKTDFAGSFFQADSIVNLPKLKTHGLTFMTGAVKNCFGFINPQERQYLHRNFPERERFSQGLVDVYSFIKPRLTIMDAVVGMEGEQGPSFGDPRRIGAVIAGGDGVAVDAVAAEIIGYNPLAIPMIRSADERGVGSIRGIRVVGSSIDAVKVRDFKKHPLFSNKYRKMQGFGSSFVMMPEVDTSKCTRCRTCADNCPVGAILMDPYPVINRKKCIMCYCCHELCPSGACRLEVKWFGKKDKRGVE</sequence>
<keyword evidence="2" id="KW-0479">Metal-binding</keyword>
<evidence type="ECO:0000313" key="6">
    <source>
        <dbReference type="EMBL" id="QLJ53380.1"/>
    </source>
</evidence>
<dbReference type="PROSITE" id="PS00198">
    <property type="entry name" value="4FE4S_FER_1"/>
    <property type="match status" value="1"/>
</dbReference>
<dbReference type="KEGG" id="flt:Sv326_1205"/>
<evidence type="ECO:0000259" key="5">
    <source>
        <dbReference type="PROSITE" id="PS51379"/>
    </source>
</evidence>
<dbReference type="Pfam" id="PF00037">
    <property type="entry name" value="Fer4"/>
    <property type="match status" value="1"/>
</dbReference>
<dbReference type="Gene3D" id="3.30.70.20">
    <property type="match status" value="1"/>
</dbReference>
<dbReference type="PROSITE" id="PS51379">
    <property type="entry name" value="4FE4S_FER_2"/>
    <property type="match status" value="2"/>
</dbReference>
<dbReference type="SUPFAM" id="SSF54862">
    <property type="entry name" value="4Fe-4S ferredoxins"/>
    <property type="match status" value="1"/>
</dbReference>
<dbReference type="EMBL" id="CP058998">
    <property type="protein sequence ID" value="QLJ53380.1"/>
    <property type="molecule type" value="Genomic_DNA"/>
</dbReference>
<dbReference type="Proteomes" id="UP000510821">
    <property type="component" value="Chromosome"/>
</dbReference>